<dbReference type="InterPro" id="IPR025461">
    <property type="entry name" value="ABA4-like"/>
</dbReference>
<feature type="transmembrane region" description="Helical" evidence="1">
    <location>
        <begin position="6"/>
        <end position="26"/>
    </location>
</feature>
<comment type="caution">
    <text evidence="2">The sequence shown here is derived from an EMBL/GenBank/DDBJ whole genome shotgun (WGS) entry which is preliminary data.</text>
</comment>
<evidence type="ECO:0000256" key="1">
    <source>
        <dbReference type="SAM" id="Phobius"/>
    </source>
</evidence>
<keyword evidence="1" id="KW-0472">Membrane</keyword>
<proteinExistence type="predicted"/>
<accession>A0A4Q2RIG3</accession>
<dbReference type="AlphaFoldDB" id="A0A4Q2RIG3"/>
<dbReference type="RefSeq" id="WP_129217246.1">
    <property type="nucleotide sequence ID" value="NZ_QYBC01000001.1"/>
</dbReference>
<dbReference type="EMBL" id="QYBC01000001">
    <property type="protein sequence ID" value="RYB07774.1"/>
    <property type="molecule type" value="Genomic_DNA"/>
</dbReference>
<keyword evidence="3" id="KW-1185">Reference proteome</keyword>
<feature type="transmembrane region" description="Helical" evidence="1">
    <location>
        <begin position="38"/>
        <end position="59"/>
    </location>
</feature>
<protein>
    <submittedName>
        <fullName evidence="2">DUF4281 domain-containing protein</fullName>
    </submittedName>
</protein>
<dbReference type="Pfam" id="PF14108">
    <property type="entry name" value="ABA4-like"/>
    <property type="match status" value="1"/>
</dbReference>
<organism evidence="2 3">
    <name type="scientific">Lichenibacterium ramalinae</name>
    <dbReference type="NCBI Taxonomy" id="2316527"/>
    <lineage>
        <taxon>Bacteria</taxon>
        <taxon>Pseudomonadati</taxon>
        <taxon>Pseudomonadota</taxon>
        <taxon>Alphaproteobacteria</taxon>
        <taxon>Hyphomicrobiales</taxon>
        <taxon>Lichenihabitantaceae</taxon>
        <taxon>Lichenibacterium</taxon>
    </lineage>
</organism>
<gene>
    <name evidence="2" type="ORF">D3272_01195</name>
</gene>
<sequence length="145" mass="15180">MSDDQLFALANALPLVGWLALCLAPLARPALVASARVVAAAMAVGYAVMVGLALARAGGPAPDLTTLSGLARAFSDPHVMLVGWVHYLALDLWTGAWEAEDAGRRGVPHWLLLPCLALTFLAGPIGLLLFLGVRTLPGRRVPARP</sequence>
<keyword evidence="1" id="KW-1133">Transmembrane helix</keyword>
<evidence type="ECO:0000313" key="2">
    <source>
        <dbReference type="EMBL" id="RYB07774.1"/>
    </source>
</evidence>
<feature type="transmembrane region" description="Helical" evidence="1">
    <location>
        <begin position="111"/>
        <end position="133"/>
    </location>
</feature>
<reference evidence="2 3" key="2">
    <citation type="submission" date="2019-02" db="EMBL/GenBank/DDBJ databases">
        <title>'Lichenibacterium ramalinii' gen. nov. sp. nov., 'Lichenibacterium minor' gen. nov. sp. nov.</title>
        <authorList>
            <person name="Pankratov T."/>
        </authorList>
    </citation>
    <scope>NUCLEOTIDE SEQUENCE [LARGE SCALE GENOMIC DNA]</scope>
    <source>
        <strain evidence="2 3">RmlP001</strain>
    </source>
</reference>
<reference evidence="2 3" key="1">
    <citation type="submission" date="2018-09" db="EMBL/GenBank/DDBJ databases">
        <authorList>
            <person name="Grouzdev D.S."/>
            <person name="Krutkina M.S."/>
        </authorList>
    </citation>
    <scope>NUCLEOTIDE SEQUENCE [LARGE SCALE GENOMIC DNA]</scope>
    <source>
        <strain evidence="2 3">RmlP001</strain>
    </source>
</reference>
<name>A0A4Q2RIG3_9HYPH</name>
<keyword evidence="1" id="KW-0812">Transmembrane</keyword>
<evidence type="ECO:0000313" key="3">
    <source>
        <dbReference type="Proteomes" id="UP000289411"/>
    </source>
</evidence>
<dbReference type="OrthoDB" id="345237at2"/>
<dbReference type="Proteomes" id="UP000289411">
    <property type="component" value="Unassembled WGS sequence"/>
</dbReference>